<sequence length="359" mass="38832">MSAFSFLTGPTAADSWPAAPVLAGMSAVPVGHAIDLAFFFPNEGRERHDALMAETRRHLGGCVAGIEHSLRFALERPDLTSILAQHPEPVCWPTICAQPTLLGPALLSHMQMRAGVTLLLRQFGQPDDRLDETEAEILFPADDPAVTESLVALAMAEGRWLALGGEDDAMQPDLPAEHYAELMWTAAACLMAVVQRASLVDAGEILPAFEKAGWSLLAEHDETRGPIAAADRLVRRLGSRADMPELLGAALSQRRFLLFASLAARRLRMDGAHVADILVMGPISELAALCRSLGGSDADYRHLLLALRPVRPSLTDAAIIVEAERYQSLTEGQADALVNALRAPRSLRAKIDHLRRITT</sequence>
<name>A0ABT0DVL1_9SPHN</name>
<dbReference type="EMBL" id="JALKHS010000006">
    <property type="protein sequence ID" value="MCK0531094.1"/>
    <property type="molecule type" value="Genomic_DNA"/>
</dbReference>
<accession>A0ABT0DVL1</accession>
<reference evidence="1 2" key="1">
    <citation type="submission" date="2022-04" db="EMBL/GenBank/DDBJ databases">
        <authorList>
            <person name="Huq M.A."/>
        </authorList>
    </citation>
    <scope>NUCLEOTIDE SEQUENCE [LARGE SCALE GENOMIC DNA]</scope>
    <source>
        <strain evidence="1 2">MAH-33</strain>
    </source>
</reference>
<organism evidence="1 2">
    <name type="scientific">Sphingobium agri</name>
    <dbReference type="NCBI Taxonomy" id="2933566"/>
    <lineage>
        <taxon>Bacteria</taxon>
        <taxon>Pseudomonadati</taxon>
        <taxon>Pseudomonadota</taxon>
        <taxon>Alphaproteobacteria</taxon>
        <taxon>Sphingomonadales</taxon>
        <taxon>Sphingomonadaceae</taxon>
        <taxon>Sphingobium</taxon>
    </lineage>
</organism>
<evidence type="ECO:0000313" key="1">
    <source>
        <dbReference type="EMBL" id="MCK0531094.1"/>
    </source>
</evidence>
<proteinExistence type="predicted"/>
<dbReference type="Proteomes" id="UP001203512">
    <property type="component" value="Unassembled WGS sequence"/>
</dbReference>
<dbReference type="RefSeq" id="WP_247230794.1">
    <property type="nucleotide sequence ID" value="NZ_JALKHS010000006.1"/>
</dbReference>
<keyword evidence="2" id="KW-1185">Reference proteome</keyword>
<comment type="caution">
    <text evidence="1">The sequence shown here is derived from an EMBL/GenBank/DDBJ whole genome shotgun (WGS) entry which is preliminary data.</text>
</comment>
<gene>
    <name evidence="1" type="ORF">MU848_05800</name>
</gene>
<evidence type="ECO:0000313" key="2">
    <source>
        <dbReference type="Proteomes" id="UP001203512"/>
    </source>
</evidence>
<protein>
    <submittedName>
        <fullName evidence="1">DUF2336 domain-containing protein</fullName>
    </submittedName>
</protein>